<protein>
    <recommendedName>
        <fullName evidence="3">Lipocalin-like domain-containing protein</fullName>
    </recommendedName>
</protein>
<dbReference type="RefSeq" id="WP_188467670.1">
    <property type="nucleotide sequence ID" value="NZ_BAABHU010000021.1"/>
</dbReference>
<gene>
    <name evidence="1" type="ORF">GCM10011506_45670</name>
</gene>
<keyword evidence="2" id="KW-1185">Reference proteome</keyword>
<dbReference type="PROSITE" id="PS51257">
    <property type="entry name" value="PROKAR_LIPOPROTEIN"/>
    <property type="match status" value="1"/>
</dbReference>
<name>A0ABQ1N8Z0_9BACT</name>
<sequence>MNNKTNYFFLLITFFIFSCKNQNKENDLSNSNENEIIEEQKNETKEEAPTLNKVEIIEQLQGEWKESAYPYRTAEFVNSTVKFIEEGIPNAPEFEPFELSKNCQFDNSNIKDLEANDIILILPENKRCEKLSISEDTLILYGYSTNTKDNYEILYLREKK</sequence>
<organism evidence="1 2">
    <name type="scientific">Marivirga lumbricoides</name>
    <dbReference type="NCBI Taxonomy" id="1046115"/>
    <lineage>
        <taxon>Bacteria</taxon>
        <taxon>Pseudomonadati</taxon>
        <taxon>Bacteroidota</taxon>
        <taxon>Cytophagia</taxon>
        <taxon>Cytophagales</taxon>
        <taxon>Marivirgaceae</taxon>
        <taxon>Marivirga</taxon>
    </lineage>
</organism>
<evidence type="ECO:0000313" key="2">
    <source>
        <dbReference type="Proteomes" id="UP000636010"/>
    </source>
</evidence>
<comment type="caution">
    <text evidence="1">The sequence shown here is derived from an EMBL/GenBank/DDBJ whole genome shotgun (WGS) entry which is preliminary data.</text>
</comment>
<evidence type="ECO:0008006" key="3">
    <source>
        <dbReference type="Google" id="ProtNLM"/>
    </source>
</evidence>
<dbReference type="EMBL" id="BMEC01000021">
    <property type="protein sequence ID" value="GGC54866.1"/>
    <property type="molecule type" value="Genomic_DNA"/>
</dbReference>
<proteinExistence type="predicted"/>
<accession>A0ABQ1N8Z0</accession>
<reference evidence="2" key="1">
    <citation type="journal article" date="2019" name="Int. J. Syst. Evol. Microbiol.">
        <title>The Global Catalogue of Microorganisms (GCM) 10K type strain sequencing project: providing services to taxonomists for standard genome sequencing and annotation.</title>
        <authorList>
            <consortium name="The Broad Institute Genomics Platform"/>
            <consortium name="The Broad Institute Genome Sequencing Center for Infectious Disease"/>
            <person name="Wu L."/>
            <person name="Ma J."/>
        </authorList>
    </citation>
    <scope>NUCLEOTIDE SEQUENCE [LARGE SCALE GENOMIC DNA]</scope>
    <source>
        <strain evidence="2">CGMCC 1.10832</strain>
    </source>
</reference>
<evidence type="ECO:0000313" key="1">
    <source>
        <dbReference type="EMBL" id="GGC54866.1"/>
    </source>
</evidence>
<dbReference type="Proteomes" id="UP000636010">
    <property type="component" value="Unassembled WGS sequence"/>
</dbReference>